<reference evidence="1 2" key="1">
    <citation type="submission" date="2017-05" db="EMBL/GenBank/DDBJ databases">
        <title>Genome Sequence of Loktanella vestfoldensis Strain SMR4r Isolated from a Culture of the Diatom Skeletonema marinoi.</title>
        <authorList>
            <person name="Topel M."/>
            <person name="Pinder M.I.M."/>
            <person name="Johansson O.N."/>
            <person name="Kourtchenko O."/>
            <person name="Godhe A."/>
            <person name="Clarke A.K."/>
        </authorList>
    </citation>
    <scope>NUCLEOTIDE SEQUENCE [LARGE SCALE GENOMIC DNA]</scope>
    <source>
        <strain evidence="1 2">SMR4r</strain>
    </source>
</reference>
<dbReference type="KEGG" id="lvs:LOKVESSMR4R_03482"/>
<evidence type="ECO:0008006" key="3">
    <source>
        <dbReference type="Google" id="ProtNLM"/>
    </source>
</evidence>
<evidence type="ECO:0000313" key="2">
    <source>
        <dbReference type="Proteomes" id="UP000195273"/>
    </source>
</evidence>
<organism evidence="1 2">
    <name type="scientific">Yoonia vestfoldensis</name>
    <dbReference type="NCBI Taxonomy" id="245188"/>
    <lineage>
        <taxon>Bacteria</taxon>
        <taxon>Pseudomonadati</taxon>
        <taxon>Pseudomonadota</taxon>
        <taxon>Alphaproteobacteria</taxon>
        <taxon>Rhodobacterales</taxon>
        <taxon>Paracoccaceae</taxon>
        <taxon>Yoonia</taxon>
    </lineage>
</organism>
<protein>
    <recommendedName>
        <fullName evidence="3">C-type lysozyme inhibitor domain-containing protein</fullName>
    </recommendedName>
</protein>
<dbReference type="OrthoDB" id="7868595at2"/>
<sequence>MPLTTSFPLTATLLLFAGLTDCQALNRFTQESYDCTATAAPLGRIVFTKTSQGAVGVIEGASPDKITITAITDTQIDADWGGEPVQIQRGTGRVLFTRNAIVSSYACKAAQFRM</sequence>
<keyword evidence="2" id="KW-1185">Reference proteome</keyword>
<dbReference type="EMBL" id="CP021431">
    <property type="protein sequence ID" value="ARU02752.1"/>
    <property type="molecule type" value="Genomic_DNA"/>
</dbReference>
<proteinExistence type="predicted"/>
<evidence type="ECO:0000313" key="1">
    <source>
        <dbReference type="EMBL" id="ARU02752.1"/>
    </source>
</evidence>
<gene>
    <name evidence="1" type="ORF">LOKVESSMR4R_03482</name>
</gene>
<dbReference type="RefSeq" id="WP_087211282.1">
    <property type="nucleotide sequence ID" value="NZ_CP021431.1"/>
</dbReference>
<dbReference type="Proteomes" id="UP000195273">
    <property type="component" value="Chromosome"/>
</dbReference>
<accession>A0A1Y0EHI1</accession>
<name>A0A1Y0EHI1_9RHOB</name>
<dbReference type="AlphaFoldDB" id="A0A1Y0EHI1"/>